<protein>
    <submittedName>
        <fullName evidence="2">Uncharacterized protein</fullName>
    </submittedName>
</protein>
<keyword evidence="1" id="KW-0812">Transmembrane</keyword>
<dbReference type="Proteomes" id="UP001328733">
    <property type="component" value="Unassembled WGS sequence"/>
</dbReference>
<name>A0AAW9QPB6_9CHRO</name>
<dbReference type="EMBL" id="JBAFSM010000002">
    <property type="protein sequence ID" value="MEG3435892.1"/>
    <property type="molecule type" value="Genomic_DNA"/>
</dbReference>
<keyword evidence="1" id="KW-1133">Transmembrane helix</keyword>
<reference evidence="2 3" key="1">
    <citation type="submission" date="2024-01" db="EMBL/GenBank/DDBJ databases">
        <title>Genomic insights into the taxonomy and metabolism of the cyanobacterium Pannus brasiliensis CCIBt3594.</title>
        <authorList>
            <person name="Machado M."/>
            <person name="Botero N.B."/>
            <person name="Andreote A.P.D."/>
            <person name="Feitosa A.M.T."/>
            <person name="Popin R."/>
            <person name="Sivonen K."/>
            <person name="Fiore M.F."/>
        </authorList>
    </citation>
    <scope>NUCLEOTIDE SEQUENCE [LARGE SCALE GENOMIC DNA]</scope>
    <source>
        <strain evidence="2 3">CCIBt3594</strain>
    </source>
</reference>
<keyword evidence="3" id="KW-1185">Reference proteome</keyword>
<comment type="caution">
    <text evidence="2">The sequence shown here is derived from an EMBL/GenBank/DDBJ whole genome shotgun (WGS) entry which is preliminary data.</text>
</comment>
<proteinExistence type="predicted"/>
<sequence>MKRKKIDITKHLRAVERGKFLKLLIYPSVLAVAIASLFVVPPLLPWSFQLFLRWVFRGGDLDTIPAKFHAELNEMCYKAADENGVVKGREYSNNIEIAESLGTFHCKKVNGGQEWLIQDHKSFASADEAILGTGIAEFLVTILGTDYSYDIEARIPNLKDKPSSINLKTNSIEAPAIADRKNQKI</sequence>
<evidence type="ECO:0000256" key="1">
    <source>
        <dbReference type="SAM" id="Phobius"/>
    </source>
</evidence>
<evidence type="ECO:0000313" key="2">
    <source>
        <dbReference type="EMBL" id="MEG3435892.1"/>
    </source>
</evidence>
<dbReference type="AlphaFoldDB" id="A0AAW9QPB6"/>
<accession>A0AAW9QPB6</accession>
<organism evidence="2 3">
    <name type="scientific">Pannus brasiliensis CCIBt3594</name>
    <dbReference type="NCBI Taxonomy" id="1427578"/>
    <lineage>
        <taxon>Bacteria</taxon>
        <taxon>Bacillati</taxon>
        <taxon>Cyanobacteriota</taxon>
        <taxon>Cyanophyceae</taxon>
        <taxon>Oscillatoriophycideae</taxon>
        <taxon>Chroococcales</taxon>
        <taxon>Microcystaceae</taxon>
        <taxon>Pannus</taxon>
    </lineage>
</organism>
<gene>
    <name evidence="2" type="ORF">V0288_02070</name>
</gene>
<feature type="transmembrane region" description="Helical" evidence="1">
    <location>
        <begin position="20"/>
        <end position="44"/>
    </location>
</feature>
<keyword evidence="1" id="KW-0472">Membrane</keyword>
<evidence type="ECO:0000313" key="3">
    <source>
        <dbReference type="Proteomes" id="UP001328733"/>
    </source>
</evidence>